<evidence type="ECO:0000256" key="1">
    <source>
        <dbReference type="PIRSR" id="PIRSR640255-1"/>
    </source>
</evidence>
<dbReference type="Gene3D" id="3.40.570.10">
    <property type="entry name" value="Extracellular Endonuclease, subunit A"/>
    <property type="match status" value="1"/>
</dbReference>
<evidence type="ECO:0000313" key="7">
    <source>
        <dbReference type="Proteomes" id="UP000886844"/>
    </source>
</evidence>
<dbReference type="SMART" id="SM00477">
    <property type="entry name" value="NUC"/>
    <property type="match status" value="1"/>
</dbReference>
<dbReference type="Proteomes" id="UP000886844">
    <property type="component" value="Unassembled WGS sequence"/>
</dbReference>
<feature type="binding site" evidence="2">
    <location>
        <position position="268"/>
    </location>
    <ligand>
        <name>Mg(2+)</name>
        <dbReference type="ChEBI" id="CHEBI:18420"/>
        <note>catalytic</note>
    </ligand>
</feature>
<feature type="domain" description="DNA/RNA non-specific endonuclease/pyrophosphatase/phosphodiesterase" evidence="5">
    <location>
        <begin position="169"/>
        <end position="385"/>
    </location>
</feature>
<evidence type="ECO:0000313" key="6">
    <source>
        <dbReference type="EMBL" id="HIY68893.1"/>
    </source>
</evidence>
<dbReference type="SUPFAM" id="SSF54060">
    <property type="entry name" value="His-Me finger endonucleases"/>
    <property type="match status" value="1"/>
</dbReference>
<dbReference type="InterPro" id="IPR020821">
    <property type="entry name" value="ENPP1-3/EXOG-like_nuc-like"/>
</dbReference>
<dbReference type="InterPro" id="IPR044925">
    <property type="entry name" value="His-Me_finger_sf"/>
</dbReference>
<evidence type="ECO:0000259" key="4">
    <source>
        <dbReference type="SMART" id="SM00477"/>
    </source>
</evidence>
<dbReference type="EMBL" id="DXDA01000049">
    <property type="protein sequence ID" value="HIY68893.1"/>
    <property type="molecule type" value="Genomic_DNA"/>
</dbReference>
<dbReference type="InterPro" id="IPR001604">
    <property type="entry name" value="Endo_G_ENPP1-like_dom"/>
</dbReference>
<dbReference type="PROSITE" id="PS51257">
    <property type="entry name" value="PROKAR_LIPOPROTEIN"/>
    <property type="match status" value="1"/>
</dbReference>
<dbReference type="GO" id="GO:0003676">
    <property type="term" value="F:nucleic acid binding"/>
    <property type="evidence" value="ECO:0007669"/>
    <property type="project" value="InterPro"/>
</dbReference>
<keyword evidence="6" id="KW-0255">Endonuclease</keyword>
<feature type="signal peptide" evidence="3">
    <location>
        <begin position="1"/>
        <end position="26"/>
    </location>
</feature>
<dbReference type="InterPro" id="IPR044929">
    <property type="entry name" value="DNA/RNA_non-sp_Endonuclease_sf"/>
</dbReference>
<dbReference type="Pfam" id="PF01223">
    <property type="entry name" value="Endonuclease_NS"/>
    <property type="match status" value="1"/>
</dbReference>
<gene>
    <name evidence="6" type="ORF">H9828_05715</name>
</gene>
<feature type="domain" description="ENPP1-3/EXOG-like endonuclease/phosphodiesterase" evidence="4">
    <location>
        <begin position="170"/>
        <end position="385"/>
    </location>
</feature>
<sequence length="406" mass="44868">MFLKTTTRPMLILAALLVLFTGCSDEDDAVENAAALAAATVNCSATTNSLSTQGPAGTSFVATIAFPEGEADWCSFPSNTSVAGGSVGEQIAFVIDENTSDAYRAADFTVTYSNGYSTILRLWQMPASSNPGFQRAWAEQPAYRQGANYIYKTYYTTLRSTNKYLVGGYRRNFSICYDTDSRIALWVAYPLHGCYTSPNSGRTDTWAYDPNDQLPVIDRSLQYNVQNTYGGGYARGHQCPSADRYNTDETNAMTFYSTNIMPQNYNFNGGSWVTLEGKIRAWAPTTVTKMRYDTLFVVTGALPGSRQISGVRVPSKCWKVLLKQKRDQNENRQIWEFAADELQAIGFIFPNDRSGAGLTLREAACTVREVEERTGFTFFENLDPAVAAQVKSQEPDIALWPGLATN</sequence>
<dbReference type="GO" id="GO:0016787">
    <property type="term" value="F:hydrolase activity"/>
    <property type="evidence" value="ECO:0007669"/>
    <property type="project" value="InterPro"/>
</dbReference>
<organism evidence="6 7">
    <name type="scientific">Candidatus Alistipes intestinigallinarum</name>
    <dbReference type="NCBI Taxonomy" id="2838440"/>
    <lineage>
        <taxon>Bacteria</taxon>
        <taxon>Pseudomonadati</taxon>
        <taxon>Bacteroidota</taxon>
        <taxon>Bacteroidia</taxon>
        <taxon>Bacteroidales</taxon>
        <taxon>Rikenellaceae</taxon>
        <taxon>Alistipes</taxon>
    </lineage>
</organism>
<dbReference type="PANTHER" id="PTHR13966:SF5">
    <property type="entry name" value="ENDONUCLEASE G, MITOCHONDRIAL"/>
    <property type="match status" value="1"/>
</dbReference>
<dbReference type="InterPro" id="IPR040255">
    <property type="entry name" value="Non-specific_endonuclease"/>
</dbReference>
<keyword evidence="6" id="KW-0540">Nuclease</keyword>
<keyword evidence="2" id="KW-0479">Metal-binding</keyword>
<comment type="caution">
    <text evidence="6">The sequence shown here is derived from an EMBL/GenBank/DDBJ whole genome shotgun (WGS) entry which is preliminary data.</text>
</comment>
<reference evidence="6" key="2">
    <citation type="submission" date="2021-04" db="EMBL/GenBank/DDBJ databases">
        <authorList>
            <person name="Gilroy R."/>
        </authorList>
    </citation>
    <scope>NUCLEOTIDE SEQUENCE</scope>
    <source>
        <strain evidence="6">5134</strain>
    </source>
</reference>
<evidence type="ECO:0000259" key="5">
    <source>
        <dbReference type="SMART" id="SM00892"/>
    </source>
</evidence>
<feature type="chain" id="PRO_5039290649" evidence="3">
    <location>
        <begin position="27"/>
        <end position="406"/>
    </location>
</feature>
<protein>
    <submittedName>
        <fullName evidence="6">DNA/RNA non-specific endonuclease</fullName>
    </submittedName>
</protein>
<dbReference type="AlphaFoldDB" id="A0A9D1Z117"/>
<reference evidence="6" key="1">
    <citation type="journal article" date="2021" name="PeerJ">
        <title>Extensive microbial diversity within the chicken gut microbiome revealed by metagenomics and culture.</title>
        <authorList>
            <person name="Gilroy R."/>
            <person name="Ravi A."/>
            <person name="Getino M."/>
            <person name="Pursley I."/>
            <person name="Horton D.L."/>
            <person name="Alikhan N.F."/>
            <person name="Baker D."/>
            <person name="Gharbi K."/>
            <person name="Hall N."/>
            <person name="Watson M."/>
            <person name="Adriaenssens E.M."/>
            <person name="Foster-Nyarko E."/>
            <person name="Jarju S."/>
            <person name="Secka A."/>
            <person name="Antonio M."/>
            <person name="Oren A."/>
            <person name="Chaudhuri R.R."/>
            <person name="La Ragione R."/>
            <person name="Hildebrand F."/>
            <person name="Pallen M.J."/>
        </authorList>
    </citation>
    <scope>NUCLEOTIDE SEQUENCE</scope>
    <source>
        <strain evidence="6">5134</strain>
    </source>
</reference>
<evidence type="ECO:0000256" key="3">
    <source>
        <dbReference type="SAM" id="SignalP"/>
    </source>
</evidence>
<evidence type="ECO:0000256" key="2">
    <source>
        <dbReference type="PIRSR" id="PIRSR640255-2"/>
    </source>
</evidence>
<proteinExistence type="predicted"/>
<dbReference type="GO" id="GO:0004519">
    <property type="term" value="F:endonuclease activity"/>
    <property type="evidence" value="ECO:0007669"/>
    <property type="project" value="UniProtKB-KW"/>
</dbReference>
<keyword evidence="3" id="KW-0732">Signal</keyword>
<dbReference type="PANTHER" id="PTHR13966">
    <property type="entry name" value="ENDONUCLEASE RELATED"/>
    <property type="match status" value="1"/>
</dbReference>
<dbReference type="SMART" id="SM00892">
    <property type="entry name" value="Endonuclease_NS"/>
    <property type="match status" value="1"/>
</dbReference>
<dbReference type="GO" id="GO:0046872">
    <property type="term" value="F:metal ion binding"/>
    <property type="evidence" value="ECO:0007669"/>
    <property type="project" value="UniProtKB-KW"/>
</dbReference>
<keyword evidence="6" id="KW-0378">Hydrolase</keyword>
<feature type="active site" description="Proton acceptor" evidence="1">
    <location>
        <position position="237"/>
    </location>
</feature>
<name>A0A9D1Z117_9BACT</name>
<accession>A0A9D1Z117</accession>